<dbReference type="KEGG" id="rul:UC8_52980"/>
<sequence>MSGRRRATLSPTLFPFLAVLVCTLGTLILFLALVAQKAEQTAQEAVDDPAAPESVTSLVTEQQWRRERYVAIRESQTADLSERSSELAHIEDHIRRLRDQLQQLRAETQAASADSFDEQAKHQEIVLLKQAIAAEQEQLEQLQQEVASRPPRVVIVPHQGPHGTDQRPIYVECTAEGVVLQPEGAFISKLQLEGPAGTGNPLDAALRTIRYHWQQTDPDGPAPYPLLIVRPDGITSYAAARAAMQGWDDQFGYELVPGETELAFPAADSSLRARVDVAIREAVARQHARLAAASYTLRRAAARGTRPRVLSAADLARGDVSGGGSGQRYFSRSVTPETTSRSGSIAGSDIRDFDQALQSAAQQSGSGGLANLPGHGPATDLDIGLPQGTGNPLATNLESGLPHRGGESNSAATADGEGNGPGDVSGPGADSLAGQPPITGTGRADQHGRYDGNSQGPSTNEQNVRAATGGGAQPSSGNAGSKAPAQANPYAANGGSAAAAQASSPQSPSPSSSSKPTLQRGGKDWALPASARTHGTTIVRGVHVICLNDAFVLMPERAGGSPQRFAFHDGFVDRAAMELATAVHGRVESWGVAIAGGRWQPVLRVQVDRSSESRYRQLRTLLQGSGLELEKR</sequence>
<dbReference type="EMBL" id="CP042914">
    <property type="protein sequence ID" value="QEG43251.1"/>
    <property type="molecule type" value="Genomic_DNA"/>
</dbReference>
<feature type="compositionally biased region" description="Low complexity" evidence="2">
    <location>
        <begin position="487"/>
        <end position="514"/>
    </location>
</feature>
<evidence type="ECO:0008006" key="6">
    <source>
        <dbReference type="Google" id="ProtNLM"/>
    </source>
</evidence>
<feature type="compositionally biased region" description="Polar residues" evidence="2">
    <location>
        <begin position="328"/>
        <end position="345"/>
    </location>
</feature>
<feature type="compositionally biased region" description="Polar residues" evidence="2">
    <location>
        <begin position="452"/>
        <end position="465"/>
    </location>
</feature>
<dbReference type="AlphaFoldDB" id="A0A5B9R8R4"/>
<keyword evidence="3" id="KW-0812">Transmembrane</keyword>
<keyword evidence="5" id="KW-1185">Reference proteome</keyword>
<dbReference type="RefSeq" id="WP_068141962.1">
    <property type="nucleotide sequence ID" value="NZ_CP042914.1"/>
</dbReference>
<reference evidence="4 5" key="1">
    <citation type="submission" date="2019-08" db="EMBL/GenBank/DDBJ databases">
        <title>Deep-cultivation of Planctomycetes and their phenomic and genomic characterization uncovers novel biology.</title>
        <authorList>
            <person name="Wiegand S."/>
            <person name="Jogler M."/>
            <person name="Boedeker C."/>
            <person name="Pinto D."/>
            <person name="Vollmers J."/>
            <person name="Rivas-Marin E."/>
            <person name="Kohn T."/>
            <person name="Peeters S.H."/>
            <person name="Heuer A."/>
            <person name="Rast P."/>
            <person name="Oberbeckmann S."/>
            <person name="Bunk B."/>
            <person name="Jeske O."/>
            <person name="Meyerdierks A."/>
            <person name="Storesund J.E."/>
            <person name="Kallscheuer N."/>
            <person name="Luecker S."/>
            <person name="Lage O.M."/>
            <person name="Pohl T."/>
            <person name="Merkel B.J."/>
            <person name="Hornburger P."/>
            <person name="Mueller R.-W."/>
            <person name="Bruemmer F."/>
            <person name="Labrenz M."/>
            <person name="Spormann A.M."/>
            <person name="Op den Camp H."/>
            <person name="Overmann J."/>
            <person name="Amann R."/>
            <person name="Jetten M.S.M."/>
            <person name="Mascher T."/>
            <person name="Medema M.H."/>
            <person name="Devos D.P."/>
            <person name="Kaster A.-K."/>
            <person name="Ovreas L."/>
            <person name="Rohde M."/>
            <person name="Galperin M.Y."/>
            <person name="Jogler C."/>
        </authorList>
    </citation>
    <scope>NUCLEOTIDE SEQUENCE [LARGE SCALE GENOMIC DNA]</scope>
    <source>
        <strain evidence="4 5">UC8</strain>
    </source>
</reference>
<gene>
    <name evidence="4" type="ORF">UC8_52980</name>
</gene>
<evidence type="ECO:0000313" key="4">
    <source>
        <dbReference type="EMBL" id="QEG43251.1"/>
    </source>
</evidence>
<evidence type="ECO:0000256" key="3">
    <source>
        <dbReference type="SAM" id="Phobius"/>
    </source>
</evidence>
<feature type="region of interest" description="Disordered" evidence="2">
    <location>
        <begin position="316"/>
        <end position="529"/>
    </location>
</feature>
<evidence type="ECO:0000256" key="2">
    <source>
        <dbReference type="SAM" id="MobiDB-lite"/>
    </source>
</evidence>
<dbReference type="OrthoDB" id="233190at2"/>
<organism evidence="4 5">
    <name type="scientific">Roseimaritima ulvae</name>
    <dbReference type="NCBI Taxonomy" id="980254"/>
    <lineage>
        <taxon>Bacteria</taxon>
        <taxon>Pseudomonadati</taxon>
        <taxon>Planctomycetota</taxon>
        <taxon>Planctomycetia</taxon>
        <taxon>Pirellulales</taxon>
        <taxon>Pirellulaceae</taxon>
        <taxon>Roseimaritima</taxon>
    </lineage>
</organism>
<feature type="coiled-coil region" evidence="1">
    <location>
        <begin position="87"/>
        <end position="145"/>
    </location>
</feature>
<evidence type="ECO:0000256" key="1">
    <source>
        <dbReference type="SAM" id="Coils"/>
    </source>
</evidence>
<accession>A0A5B9R8R4</accession>
<proteinExistence type="predicted"/>
<feature type="transmembrane region" description="Helical" evidence="3">
    <location>
        <begin position="12"/>
        <end position="35"/>
    </location>
</feature>
<keyword evidence="3" id="KW-1133">Transmembrane helix</keyword>
<keyword evidence="1" id="KW-0175">Coiled coil</keyword>
<keyword evidence="3" id="KW-0472">Membrane</keyword>
<feature type="compositionally biased region" description="Polar residues" evidence="2">
    <location>
        <begin position="388"/>
        <end position="398"/>
    </location>
</feature>
<dbReference type="Proteomes" id="UP000325286">
    <property type="component" value="Chromosome"/>
</dbReference>
<protein>
    <recommendedName>
        <fullName evidence="6">IncA protein</fullName>
    </recommendedName>
</protein>
<feature type="compositionally biased region" description="Low complexity" evidence="2">
    <location>
        <begin position="355"/>
        <end position="364"/>
    </location>
</feature>
<name>A0A5B9R8R4_9BACT</name>
<evidence type="ECO:0000313" key="5">
    <source>
        <dbReference type="Proteomes" id="UP000325286"/>
    </source>
</evidence>